<reference evidence="2" key="1">
    <citation type="journal article" date="2019" name="Int. J. Syst. Evol. Microbiol.">
        <title>The Global Catalogue of Microorganisms (GCM) 10K type strain sequencing project: providing services to taxonomists for standard genome sequencing and annotation.</title>
        <authorList>
            <consortium name="The Broad Institute Genomics Platform"/>
            <consortium name="The Broad Institute Genome Sequencing Center for Infectious Disease"/>
            <person name="Wu L."/>
            <person name="Ma J."/>
        </authorList>
    </citation>
    <scope>NUCLEOTIDE SEQUENCE [LARGE SCALE GENOMIC DNA]</scope>
    <source>
        <strain evidence="2">CECT 9128</strain>
    </source>
</reference>
<dbReference type="Proteomes" id="UP001595793">
    <property type="component" value="Unassembled WGS sequence"/>
</dbReference>
<evidence type="ECO:0008006" key="3">
    <source>
        <dbReference type="Google" id="ProtNLM"/>
    </source>
</evidence>
<dbReference type="RefSeq" id="WP_290233406.1">
    <property type="nucleotide sequence ID" value="NZ_JAUFPZ010000002.1"/>
</dbReference>
<name>A0ABV8HAG2_9FLAO</name>
<comment type="caution">
    <text evidence="1">The sequence shown here is derived from an EMBL/GenBank/DDBJ whole genome shotgun (WGS) entry which is preliminary data.</text>
</comment>
<proteinExistence type="predicted"/>
<organism evidence="1 2">
    <name type="scientific">Zunongwangia endophytica</name>
    <dbReference type="NCBI Taxonomy" id="1808945"/>
    <lineage>
        <taxon>Bacteria</taxon>
        <taxon>Pseudomonadati</taxon>
        <taxon>Bacteroidota</taxon>
        <taxon>Flavobacteriia</taxon>
        <taxon>Flavobacteriales</taxon>
        <taxon>Flavobacteriaceae</taxon>
        <taxon>Zunongwangia</taxon>
    </lineage>
</organism>
<dbReference type="EMBL" id="JBHSAS010000006">
    <property type="protein sequence ID" value="MFC4027745.1"/>
    <property type="molecule type" value="Genomic_DNA"/>
</dbReference>
<evidence type="ECO:0000313" key="2">
    <source>
        <dbReference type="Proteomes" id="UP001595793"/>
    </source>
</evidence>
<dbReference type="Gene3D" id="2.60.40.1930">
    <property type="match status" value="1"/>
</dbReference>
<protein>
    <recommendedName>
        <fullName evidence="3">TonB-dependent receptor plug domain-containing protein</fullName>
    </recommendedName>
</protein>
<gene>
    <name evidence="1" type="ORF">ACFOS1_10050</name>
</gene>
<sequence length="899" mass="101772">MGICLALFNIPLIAQEDRLVSDAAYAEKIYLQTDRNYYFTESTIWFKALVLNNLDHKPSERSGVLHVDLIGPDKQLVSQKLVKIINGSGHNSFELPATLSEGTYKIRAFTRWNRNFGQDFIFSKYITIYPKSSIDEKVISDVKIVEQNEGNFLKAIIQPKKLDSLHGNKILVGLNFNGTKTDSVALKKVDDSFVLDYKLSGKPDFVSIELKTDNGFRAARTIGLETEKIDLQFLPESGKMLSGYNNVLGIKVLDFKGDGRYTEGIVIDENQDTISSFKANDLGMGMIIFRPEKGEIYTAKITNTEVKTEAHKIPEAIENGAILSVRKSGSRIGFIATNTHDTDSLTIRCSFRGVNMFDIKGKVTNNQFNTSIASSKFPSGINCFTLLNQNQIPVAERLFFNDQSEDDLKIEVESDQKEYLSREETNLSIVIKDKNGNPVEANFSVLSVANDHLETNYKKHNSILSHFYLTSELRGEIEDPGSYFNRDDAYRFRDIDVLLLTQGWRNYKYDTSSVAFNFYAEPILTLEGTVKSALFQKVKENVEMSLMSFGDQPILQTSETDSLGKFYFNIDDLENDSNEIVIQSKKKGNKRNFDIEINRNEPPLISFEERLKIEKPDSVYSEIIKQERQKFQKIKSYEMAEGITELDEVVVEAYNMTEERQKTADLAGKPDVVIKGSDIQEKEKDWSYGLYSVLLFNFPNDIRIQRDIQEPGASLSATVMGGAGVTIMMIDGIVVNNLNYPLIPNIPPSEVKSVEIIRFAKNFSRLFTEAYPYANPREIPPQGDVIAIYTHGKKGIFGAQKPKGILRTSVSGFAKSKSFYQPNYQNKDRLESEEPDLRTIIYWEPEVAHTPEAPTEISFYNPDDVEEVLVIIEVITKNGQIGYKEFLYPVKSSDQVISN</sequence>
<keyword evidence="2" id="KW-1185">Reference proteome</keyword>
<accession>A0ABV8HAG2</accession>
<evidence type="ECO:0000313" key="1">
    <source>
        <dbReference type="EMBL" id="MFC4027745.1"/>
    </source>
</evidence>